<evidence type="ECO:0000313" key="1">
    <source>
        <dbReference type="EMBL" id="TIB81393.1"/>
    </source>
</evidence>
<dbReference type="Proteomes" id="UP000307169">
    <property type="component" value="Unassembled WGS sequence"/>
</dbReference>
<dbReference type="AlphaFoldDB" id="A0A4T0P9M8"/>
<evidence type="ECO:0000313" key="4">
    <source>
        <dbReference type="Proteomes" id="UP000310685"/>
    </source>
</evidence>
<comment type="caution">
    <text evidence="1">The sequence shown here is derived from an EMBL/GenBank/DDBJ whole genome shotgun (WGS) entry which is preliminary data.</text>
</comment>
<evidence type="ECO:0000313" key="2">
    <source>
        <dbReference type="EMBL" id="TIC03057.1"/>
    </source>
</evidence>
<evidence type="ECO:0000313" key="3">
    <source>
        <dbReference type="Proteomes" id="UP000307169"/>
    </source>
</evidence>
<gene>
    <name evidence="2" type="ORF">E3Q17_01057</name>
    <name evidence="1" type="ORF">E3Q22_01142</name>
</gene>
<accession>A0A4T0P9M8</accession>
<sequence>MRVKISKNDEGNTTLTHLHNVVPSDQRARLELELSEDSGAFDCALSNNIPIDIVDKARHISQLYLSNTLDEVATDTLDEDPTDELLVAQDVTRRFLEWDIEEAYAHNNNSSAIREYLVDEILSHE</sequence>
<dbReference type="EMBL" id="SPRC01000008">
    <property type="protein sequence ID" value="TIB81393.1"/>
    <property type="molecule type" value="Genomic_DNA"/>
</dbReference>
<protein>
    <submittedName>
        <fullName evidence="1">Uncharacterized protein</fullName>
    </submittedName>
</protein>
<organism evidence="1 4">
    <name type="scientific">Wallemia mellicola</name>
    <dbReference type="NCBI Taxonomy" id="1708541"/>
    <lineage>
        <taxon>Eukaryota</taxon>
        <taxon>Fungi</taxon>
        <taxon>Dikarya</taxon>
        <taxon>Basidiomycota</taxon>
        <taxon>Wallemiomycotina</taxon>
        <taxon>Wallemiomycetes</taxon>
        <taxon>Wallemiales</taxon>
        <taxon>Wallemiaceae</taxon>
        <taxon>Wallemia</taxon>
    </lineage>
</organism>
<reference evidence="3 4" key="1">
    <citation type="submission" date="2019-03" db="EMBL/GenBank/DDBJ databases">
        <title>Sequencing 25 genomes of Wallemia mellicola.</title>
        <authorList>
            <person name="Gostincar C."/>
        </authorList>
    </citation>
    <scope>NUCLEOTIDE SEQUENCE [LARGE SCALE GENOMIC DNA]</scope>
    <source>
        <strain evidence="2 3">EXF-1262</strain>
        <strain evidence="1 4">EXF-6152</strain>
    </source>
</reference>
<dbReference type="EMBL" id="SPRH01000008">
    <property type="protein sequence ID" value="TIC03057.1"/>
    <property type="molecule type" value="Genomic_DNA"/>
</dbReference>
<proteinExistence type="predicted"/>
<name>A0A4T0P9M8_9BASI</name>
<dbReference type="Proteomes" id="UP000310685">
    <property type="component" value="Unassembled WGS sequence"/>
</dbReference>